<name>A0A0K0EMN7_STRER</name>
<evidence type="ECO:0000313" key="2">
    <source>
        <dbReference type="WBParaSite" id="SSTP_0001072800.1"/>
    </source>
</evidence>
<dbReference type="Proteomes" id="UP000035681">
    <property type="component" value="Unplaced"/>
</dbReference>
<protein>
    <submittedName>
        <fullName evidence="2">Phage protein</fullName>
    </submittedName>
</protein>
<keyword evidence="1" id="KW-1185">Reference proteome</keyword>
<dbReference type="AlphaFoldDB" id="A0A0K0EMN7"/>
<dbReference type="WBParaSite" id="SSTP_0001072800.1">
    <property type="protein sequence ID" value="SSTP_0001072800.1"/>
    <property type="gene ID" value="SSTP_0001072800"/>
</dbReference>
<dbReference type="WBParaSite" id="TCONS_00012857.p1">
    <property type="protein sequence ID" value="TCONS_00012857.p1"/>
    <property type="gene ID" value="XLOC_008581"/>
</dbReference>
<sequence length="112" mass="13342">MTVEDKAYHVINEFNDYENTKGALIRTYNPYYNIEVARMEFRRFKNGPVIKNIDDIDEEVYNLWKRTKNKRKSTGIYEGDPTKFQISQKMKGVKELVNNSIITKRTLENRKS</sequence>
<evidence type="ECO:0000313" key="1">
    <source>
        <dbReference type="Proteomes" id="UP000035681"/>
    </source>
</evidence>
<proteinExistence type="predicted"/>
<organism evidence="2">
    <name type="scientific">Strongyloides stercoralis</name>
    <name type="common">Threadworm</name>
    <dbReference type="NCBI Taxonomy" id="6248"/>
    <lineage>
        <taxon>Eukaryota</taxon>
        <taxon>Metazoa</taxon>
        <taxon>Ecdysozoa</taxon>
        <taxon>Nematoda</taxon>
        <taxon>Chromadorea</taxon>
        <taxon>Rhabditida</taxon>
        <taxon>Tylenchina</taxon>
        <taxon>Panagrolaimomorpha</taxon>
        <taxon>Strongyloidoidea</taxon>
        <taxon>Strongyloididae</taxon>
        <taxon>Strongyloides</taxon>
    </lineage>
</organism>
<reference evidence="2" key="1">
    <citation type="submission" date="2015-08" db="UniProtKB">
        <authorList>
            <consortium name="WormBaseParasite"/>
        </authorList>
    </citation>
    <scope>IDENTIFICATION</scope>
</reference>
<accession>A0A0K0EMN7</accession>